<organism evidence="1 2">
    <name type="scientific">Xylanimonas ulmi</name>
    <dbReference type="NCBI Taxonomy" id="228973"/>
    <lineage>
        <taxon>Bacteria</taxon>
        <taxon>Bacillati</taxon>
        <taxon>Actinomycetota</taxon>
        <taxon>Actinomycetes</taxon>
        <taxon>Micrococcales</taxon>
        <taxon>Promicromonosporaceae</taxon>
        <taxon>Xylanimonas</taxon>
    </lineage>
</organism>
<accession>A0A4Q7M149</accession>
<protein>
    <submittedName>
        <fullName evidence="1">Uncharacterized protein</fullName>
    </submittedName>
</protein>
<dbReference type="EMBL" id="SGWX01000001">
    <property type="protein sequence ID" value="RZS60487.1"/>
    <property type="molecule type" value="Genomic_DNA"/>
</dbReference>
<keyword evidence="2" id="KW-1185">Reference proteome</keyword>
<sequence>MLASTAAEAEALASVWRTAAAGSVDPAVLPPGPAAPTTPGVFVPLAALGLTTAHATDPAEVRLRELTGLADVVVVHLAALDGAGLHEGALPLVTRVAAERATPVVVMAERSEVSRREWSAGGVSGVHEVGPAGAARDEAVRRVARTWAPRWSQTVPTERRDA</sequence>
<reference evidence="1 2" key="1">
    <citation type="submission" date="2019-02" db="EMBL/GenBank/DDBJ databases">
        <title>Sequencing the genomes of 1000 actinobacteria strains.</title>
        <authorList>
            <person name="Klenk H.-P."/>
        </authorList>
    </citation>
    <scope>NUCLEOTIDE SEQUENCE [LARGE SCALE GENOMIC DNA]</scope>
    <source>
        <strain evidence="1 2">DSM 16932</strain>
    </source>
</reference>
<dbReference type="Proteomes" id="UP000293852">
    <property type="component" value="Unassembled WGS sequence"/>
</dbReference>
<evidence type="ECO:0000313" key="1">
    <source>
        <dbReference type="EMBL" id="RZS60487.1"/>
    </source>
</evidence>
<proteinExistence type="predicted"/>
<evidence type="ECO:0000313" key="2">
    <source>
        <dbReference type="Proteomes" id="UP000293852"/>
    </source>
</evidence>
<dbReference type="AlphaFoldDB" id="A0A4Q7M149"/>
<name>A0A4Q7M149_9MICO</name>
<gene>
    <name evidence="1" type="ORF">EV386_0745</name>
</gene>
<comment type="caution">
    <text evidence="1">The sequence shown here is derived from an EMBL/GenBank/DDBJ whole genome shotgun (WGS) entry which is preliminary data.</text>
</comment>